<dbReference type="InterPro" id="IPR001123">
    <property type="entry name" value="LeuE-type"/>
</dbReference>
<proteinExistence type="inferred from homology"/>
<organism evidence="8 9">
    <name type="scientific">Rhodovulum iodosum</name>
    <dbReference type="NCBI Taxonomy" id="68291"/>
    <lineage>
        <taxon>Bacteria</taxon>
        <taxon>Pseudomonadati</taxon>
        <taxon>Pseudomonadota</taxon>
        <taxon>Alphaproteobacteria</taxon>
        <taxon>Rhodobacterales</taxon>
        <taxon>Paracoccaceae</taxon>
        <taxon>Rhodovulum</taxon>
    </lineage>
</organism>
<evidence type="ECO:0000256" key="3">
    <source>
        <dbReference type="ARBA" id="ARBA00022475"/>
    </source>
</evidence>
<keyword evidence="4 7" id="KW-0812">Transmembrane</keyword>
<dbReference type="Pfam" id="PF01810">
    <property type="entry name" value="LysE"/>
    <property type="match status" value="1"/>
</dbReference>
<feature type="transmembrane region" description="Helical" evidence="7">
    <location>
        <begin position="40"/>
        <end position="65"/>
    </location>
</feature>
<keyword evidence="9" id="KW-1185">Reference proteome</keyword>
<comment type="similarity">
    <text evidence="2">Belongs to the Rht family.</text>
</comment>
<dbReference type="PANTHER" id="PTHR30086">
    <property type="entry name" value="ARGININE EXPORTER PROTEIN ARGO"/>
    <property type="match status" value="1"/>
</dbReference>
<feature type="transmembrane region" description="Helical" evidence="7">
    <location>
        <begin position="71"/>
        <end position="91"/>
    </location>
</feature>
<feature type="transmembrane region" description="Helical" evidence="7">
    <location>
        <begin position="146"/>
        <end position="170"/>
    </location>
</feature>
<accession>A0ABV3XS11</accession>
<sequence>MSFHGWAVFALFWALFVTTPGPNAVNCIANGMTHGFARSLWGVAGILTQAVLFLTLSAGGITALIAASPTLFAWLKLAGAAVLIWLGLRGWRNAAIAVAPRPASGGSIYTRAFLIATINAKSIAGYLAAFSQFVEPGVPIARQMGAIFPTALALTTLSYATYTGLGAWLGRMALGAVMNVRLRQGLALCFILYGGLLGVSALP</sequence>
<evidence type="ECO:0000256" key="1">
    <source>
        <dbReference type="ARBA" id="ARBA00004651"/>
    </source>
</evidence>
<keyword evidence="3" id="KW-1003">Cell membrane</keyword>
<protein>
    <submittedName>
        <fullName evidence="8">Homoserine/homoserine lactone efflux protein</fullName>
    </submittedName>
</protein>
<evidence type="ECO:0000256" key="6">
    <source>
        <dbReference type="ARBA" id="ARBA00023136"/>
    </source>
</evidence>
<dbReference type="Proteomes" id="UP001560019">
    <property type="component" value="Unassembled WGS sequence"/>
</dbReference>
<evidence type="ECO:0000313" key="9">
    <source>
        <dbReference type="Proteomes" id="UP001560019"/>
    </source>
</evidence>
<comment type="subcellular location">
    <subcellularLocation>
        <location evidence="1">Cell membrane</location>
        <topology evidence="1">Multi-pass membrane protein</topology>
    </subcellularLocation>
</comment>
<reference evidence="8 9" key="1">
    <citation type="submission" date="2024-06" db="EMBL/GenBank/DDBJ databases">
        <title>Genome of Rhodovulum iodosum, a marine photoferrotroph.</title>
        <authorList>
            <person name="Bianchini G."/>
            <person name="Nikeleit V."/>
            <person name="Kappler A."/>
            <person name="Bryce C."/>
            <person name="Sanchez-Baracaldo P."/>
        </authorList>
    </citation>
    <scope>NUCLEOTIDE SEQUENCE [LARGE SCALE GENOMIC DNA]</scope>
    <source>
        <strain evidence="8 9">UT/N1</strain>
    </source>
</reference>
<evidence type="ECO:0000256" key="4">
    <source>
        <dbReference type="ARBA" id="ARBA00022692"/>
    </source>
</evidence>
<name>A0ABV3XS11_9RHOB</name>
<gene>
    <name evidence="8" type="ORF">Ga0609869_001467</name>
</gene>
<feature type="transmembrane region" description="Helical" evidence="7">
    <location>
        <begin position="182"/>
        <end position="202"/>
    </location>
</feature>
<dbReference type="RefSeq" id="WP_125408469.1">
    <property type="nucleotide sequence ID" value="NZ_JBEHHI010000001.1"/>
</dbReference>
<dbReference type="PANTHER" id="PTHR30086:SF14">
    <property type="entry name" value="HOMOSERINE_HOMOSERINE LACTONE EFFLUX PROTEIN"/>
    <property type="match status" value="1"/>
</dbReference>
<evidence type="ECO:0000313" key="8">
    <source>
        <dbReference type="EMBL" id="MEX5728114.1"/>
    </source>
</evidence>
<feature type="transmembrane region" description="Helical" evidence="7">
    <location>
        <begin position="6"/>
        <end position="28"/>
    </location>
</feature>
<dbReference type="EMBL" id="JBEHHI010000001">
    <property type="protein sequence ID" value="MEX5728114.1"/>
    <property type="molecule type" value="Genomic_DNA"/>
</dbReference>
<keyword evidence="5 7" id="KW-1133">Transmembrane helix</keyword>
<comment type="caution">
    <text evidence="8">The sequence shown here is derived from an EMBL/GenBank/DDBJ whole genome shotgun (WGS) entry which is preliminary data.</text>
</comment>
<evidence type="ECO:0000256" key="7">
    <source>
        <dbReference type="SAM" id="Phobius"/>
    </source>
</evidence>
<keyword evidence="6 7" id="KW-0472">Membrane</keyword>
<evidence type="ECO:0000256" key="2">
    <source>
        <dbReference type="ARBA" id="ARBA00007928"/>
    </source>
</evidence>
<feature type="transmembrane region" description="Helical" evidence="7">
    <location>
        <begin position="112"/>
        <end position="134"/>
    </location>
</feature>
<evidence type="ECO:0000256" key="5">
    <source>
        <dbReference type="ARBA" id="ARBA00022989"/>
    </source>
</evidence>